<dbReference type="Proteomes" id="UP000033202">
    <property type="component" value="Unassembled WGS sequence"/>
</dbReference>
<dbReference type="InterPro" id="IPR041698">
    <property type="entry name" value="Methyltransf_25"/>
</dbReference>
<evidence type="ECO:0000313" key="2">
    <source>
        <dbReference type="EMBL" id="GAO40503.1"/>
    </source>
</evidence>
<dbReference type="InterPro" id="IPR029063">
    <property type="entry name" value="SAM-dependent_MTases_sf"/>
</dbReference>
<proteinExistence type="predicted"/>
<dbReference type="EMBL" id="BBWU01000048">
    <property type="protein sequence ID" value="GAO40503.1"/>
    <property type="molecule type" value="Genomic_DNA"/>
</dbReference>
<dbReference type="OrthoDB" id="9805585at2"/>
<protein>
    <submittedName>
        <fullName evidence="2">Putative methyltransferase</fullName>
    </submittedName>
</protein>
<name>A0A0E9MSQ7_9SPHN</name>
<dbReference type="Pfam" id="PF13649">
    <property type="entry name" value="Methyltransf_25"/>
    <property type="match status" value="1"/>
</dbReference>
<keyword evidence="3" id="KW-1185">Reference proteome</keyword>
<evidence type="ECO:0000259" key="1">
    <source>
        <dbReference type="Pfam" id="PF13649"/>
    </source>
</evidence>
<dbReference type="STRING" id="1219043.SCH01S_48_01650"/>
<dbReference type="GO" id="GO:0032259">
    <property type="term" value="P:methylation"/>
    <property type="evidence" value="ECO:0007669"/>
    <property type="project" value="UniProtKB-KW"/>
</dbReference>
<dbReference type="AlphaFoldDB" id="A0A0E9MSQ7"/>
<feature type="domain" description="Methyltransferase" evidence="1">
    <location>
        <begin position="63"/>
        <end position="162"/>
    </location>
</feature>
<sequence>MPVSSAGQKAGALPRRRPSHPLALFFKGFLKHPAMVGSVIPSSRALVDKMLAPVDWGRAKLFVEYGPGVGTYTGPILDRLGPDATLIAIDTNPDFVTFLRKEVVDPRFHAVRGSAADVRRIIADFGFDQADYVLSGLPFSTLPDGVGDQIARETAAVLKMDGAFLVYQVSAKVADYIGPHFHAIERGFEWLNIPPMRLFWARKG</sequence>
<accession>A0A0E9MSQ7</accession>
<dbReference type="SUPFAM" id="SSF53335">
    <property type="entry name" value="S-adenosyl-L-methionine-dependent methyltransferases"/>
    <property type="match status" value="1"/>
</dbReference>
<evidence type="ECO:0000313" key="3">
    <source>
        <dbReference type="Proteomes" id="UP000033202"/>
    </source>
</evidence>
<reference evidence="2 3" key="1">
    <citation type="submission" date="2015-04" db="EMBL/GenBank/DDBJ databases">
        <title>Whole genome shotgun sequence of Sphingomonas changbaiensis NBRC 104936.</title>
        <authorList>
            <person name="Katano-Makiyama Y."/>
            <person name="Hosoyama A."/>
            <person name="Hashimoto M."/>
            <person name="Noguchi M."/>
            <person name="Tsuchikane K."/>
            <person name="Ohji S."/>
            <person name="Yamazoe A."/>
            <person name="Ichikawa N."/>
            <person name="Kimura A."/>
            <person name="Fujita N."/>
        </authorList>
    </citation>
    <scope>NUCLEOTIDE SEQUENCE [LARGE SCALE GENOMIC DNA]</scope>
    <source>
        <strain evidence="2 3">NBRC 104936</strain>
    </source>
</reference>
<dbReference type="Gene3D" id="3.40.50.150">
    <property type="entry name" value="Vaccinia Virus protein VP39"/>
    <property type="match status" value="1"/>
</dbReference>
<comment type="caution">
    <text evidence="2">The sequence shown here is derived from an EMBL/GenBank/DDBJ whole genome shotgun (WGS) entry which is preliminary data.</text>
</comment>
<keyword evidence="2" id="KW-0808">Transferase</keyword>
<dbReference type="CDD" id="cd02440">
    <property type="entry name" value="AdoMet_MTases"/>
    <property type="match status" value="1"/>
</dbReference>
<keyword evidence="2" id="KW-0489">Methyltransferase</keyword>
<dbReference type="RefSeq" id="WP_046349275.1">
    <property type="nucleotide sequence ID" value="NZ_BBWU01000048.1"/>
</dbReference>
<gene>
    <name evidence="2" type="ORF">SCH01S_48_01650</name>
</gene>
<dbReference type="GO" id="GO:0008168">
    <property type="term" value="F:methyltransferase activity"/>
    <property type="evidence" value="ECO:0007669"/>
    <property type="project" value="UniProtKB-KW"/>
</dbReference>
<organism evidence="2 3">
    <name type="scientific">Sphingomonas changbaiensis NBRC 104936</name>
    <dbReference type="NCBI Taxonomy" id="1219043"/>
    <lineage>
        <taxon>Bacteria</taxon>
        <taxon>Pseudomonadati</taxon>
        <taxon>Pseudomonadota</taxon>
        <taxon>Alphaproteobacteria</taxon>
        <taxon>Sphingomonadales</taxon>
        <taxon>Sphingomonadaceae</taxon>
        <taxon>Sphingomonas</taxon>
    </lineage>
</organism>